<gene>
    <name evidence="1" type="ORF">PYW08_001087</name>
</gene>
<evidence type="ECO:0000313" key="1">
    <source>
        <dbReference type="EMBL" id="KAJ8729506.1"/>
    </source>
</evidence>
<protein>
    <submittedName>
        <fullName evidence="1">Uncharacterized protein</fullName>
    </submittedName>
</protein>
<evidence type="ECO:0000313" key="2">
    <source>
        <dbReference type="Proteomes" id="UP001231649"/>
    </source>
</evidence>
<keyword evidence="2" id="KW-1185">Reference proteome</keyword>
<sequence>MAARRNWYDGCQDASEDFDELFRDTDSEDESDEGESEYLLEEEPEEQEAEYYDESEYLHQEFLEPDPEYVEPPPAGVEVTLSQTATSPNFMANPFNLTSSVAHLSSSAPAVVQASSPLRAQPSPFELHPEHVVIKLEERDIDALGDQFHLADEHLKFEQEAEPVERLQPVRGRGCPRRPGRGRARGTRGGCGQGRDGGQAGEPQWQKGDRLIEVHMNDNDVPEDLRAKVMQMMNARIVTRERAGARARRQVIADGEVHEDEEWLDADDGQDEVLFAGGEISPCFEWLPMDNHRGEREQFLPQETGPVVASKDAYGAFRQYWDDDVLSHIVTETNRYGQWLAGSYVSFRRDWYDTNIHELLVLFSFWMMLGIIRMPSTKSCFTLNPLLQTNIFRKMFSRRRYEILCRALHFNNNSNRPTDNSDPLFSFGPILDHLNSRFKEAYVPSQNICIDESLTLWKGNLKFRQYIKTKAAKFGVKTYELCESSTGYLWSFLVYLGKATTYDPTFPSTLLKSTATVLTLIHPLLDKGYTLFMDNWFNSPLLARFLKTRKTDCVGTVRANHRNVPPLISLCKLKEGQFIARHSGDITVMAYQDKKRKISTISTYHGIQQGRMEPKPYREAQFKSEVILDYKKGMGGVYRKHQMLEPYLLERKRCSKWSMKVFKYLLNCSILNARIILKGSTSVPKKHLVFRLELVDQILQRHHEHMPKPRPPQPPPPSGPNSLAPKNVAVAEHWPKKLDGVMKNGCRVRRRCKRCSQAGTSRRTSFVCCVCNVPLCLEPCFKQYHSNS</sequence>
<organism evidence="1 2">
    <name type="scientific">Mythimna loreyi</name>
    <dbReference type="NCBI Taxonomy" id="667449"/>
    <lineage>
        <taxon>Eukaryota</taxon>
        <taxon>Metazoa</taxon>
        <taxon>Ecdysozoa</taxon>
        <taxon>Arthropoda</taxon>
        <taxon>Hexapoda</taxon>
        <taxon>Insecta</taxon>
        <taxon>Pterygota</taxon>
        <taxon>Neoptera</taxon>
        <taxon>Endopterygota</taxon>
        <taxon>Lepidoptera</taxon>
        <taxon>Glossata</taxon>
        <taxon>Ditrysia</taxon>
        <taxon>Noctuoidea</taxon>
        <taxon>Noctuidae</taxon>
        <taxon>Noctuinae</taxon>
        <taxon>Hadenini</taxon>
        <taxon>Mythimna</taxon>
    </lineage>
</organism>
<comment type="caution">
    <text evidence="1">The sequence shown here is derived from an EMBL/GenBank/DDBJ whole genome shotgun (WGS) entry which is preliminary data.</text>
</comment>
<reference evidence="1" key="1">
    <citation type="submission" date="2023-03" db="EMBL/GenBank/DDBJ databases">
        <title>Chromosome-level genomes of two armyworms, Mythimna separata and Mythimna loreyi, provide insights into the biosynthesis and reception of sex pheromones.</title>
        <authorList>
            <person name="Zhao H."/>
        </authorList>
    </citation>
    <scope>NUCLEOTIDE SEQUENCE</scope>
    <source>
        <strain evidence="1">BeijingLab</strain>
    </source>
</reference>
<proteinExistence type="predicted"/>
<dbReference type="EMBL" id="CM056786">
    <property type="protein sequence ID" value="KAJ8729506.1"/>
    <property type="molecule type" value="Genomic_DNA"/>
</dbReference>
<name>A0ACC2R4L2_9NEOP</name>
<accession>A0ACC2R4L2</accession>
<dbReference type="Proteomes" id="UP001231649">
    <property type="component" value="Chromosome 10"/>
</dbReference>